<feature type="transmembrane region" description="Helical" evidence="1">
    <location>
        <begin position="20"/>
        <end position="40"/>
    </location>
</feature>
<dbReference type="Pfam" id="PF09852">
    <property type="entry name" value="DUF2079"/>
    <property type="match status" value="1"/>
</dbReference>
<organism evidence="2 3">
    <name type="scientific">Candidatus Roizmanbacteria bacterium CG_4_9_14_0_2_um_filter_39_13</name>
    <dbReference type="NCBI Taxonomy" id="1974839"/>
    <lineage>
        <taxon>Bacteria</taxon>
        <taxon>Candidatus Roizmaniibacteriota</taxon>
    </lineage>
</organism>
<gene>
    <name evidence="2" type="ORF">CO051_05875</name>
</gene>
<feature type="transmembrane region" description="Helical" evidence="1">
    <location>
        <begin position="274"/>
        <end position="297"/>
    </location>
</feature>
<dbReference type="EMBL" id="PFSC01000154">
    <property type="protein sequence ID" value="PJC30412.1"/>
    <property type="molecule type" value="Genomic_DNA"/>
</dbReference>
<dbReference type="InterPro" id="IPR018650">
    <property type="entry name" value="STSV1_Orf64"/>
</dbReference>
<name>A0A2M8EX18_9BACT</name>
<feature type="transmembrane region" description="Helical" evidence="1">
    <location>
        <begin position="129"/>
        <end position="147"/>
    </location>
</feature>
<comment type="caution">
    <text evidence="2">The sequence shown here is derived from an EMBL/GenBank/DDBJ whole genome shotgun (WGS) entry which is preliminary data.</text>
</comment>
<feature type="transmembrane region" description="Helical" evidence="1">
    <location>
        <begin position="309"/>
        <end position="328"/>
    </location>
</feature>
<feature type="transmembrane region" description="Helical" evidence="1">
    <location>
        <begin position="215"/>
        <end position="235"/>
    </location>
</feature>
<keyword evidence="1" id="KW-0472">Membrane</keyword>
<feature type="transmembrane region" description="Helical" evidence="1">
    <location>
        <begin position="182"/>
        <end position="209"/>
    </location>
</feature>
<dbReference type="Proteomes" id="UP000231383">
    <property type="component" value="Unassembled WGS sequence"/>
</dbReference>
<keyword evidence="1" id="KW-1133">Transmembrane helix</keyword>
<evidence type="ECO:0000313" key="3">
    <source>
        <dbReference type="Proteomes" id="UP000231383"/>
    </source>
</evidence>
<reference evidence="3" key="1">
    <citation type="submission" date="2017-09" db="EMBL/GenBank/DDBJ databases">
        <title>Depth-based differentiation of microbial function through sediment-hosted aquifers and enrichment of novel symbionts in the deep terrestrial subsurface.</title>
        <authorList>
            <person name="Probst A.J."/>
            <person name="Ladd B."/>
            <person name="Jarett J.K."/>
            <person name="Geller-Mcgrath D.E."/>
            <person name="Sieber C.M.K."/>
            <person name="Emerson J.B."/>
            <person name="Anantharaman K."/>
            <person name="Thomas B.C."/>
            <person name="Malmstrom R."/>
            <person name="Stieglmeier M."/>
            <person name="Klingl A."/>
            <person name="Woyke T."/>
            <person name="Ryan C.M."/>
            <person name="Banfield J.F."/>
        </authorList>
    </citation>
    <scope>NUCLEOTIDE SEQUENCE [LARGE SCALE GENOMIC DNA]</scope>
</reference>
<sequence length="478" mass="54985">MKIVMKKLHFFHNLLSDRNIHIAAIAMCALYALAGILINLNRFWQFDLGYYDFGFFDRPIWELAHFKVPIIDHFIVGGKISLADHFNPSIFLLTPIYWFTDRSEALLIVPSIAIGLSGYIIYKTGLKILKNSVLSCAVVGVYFLYLGTQNAMYSDFHELTVASAAFAATYWAIIIKSKKWFIIFLILSLGFKESLFIFGFSTGFFVFFYNKWRRLGIFTMLFSLIWGIFVLKYVLPSLSGVGYITPINLPNEPGKILSHLFTPPIKMETIVRSFLNFSFLPLLSPSLLPHIFLNFASRFLTSGSTRWDLGLHYNAEIAPTFAIATLIGMKNVSKKYIQKFEILIAGFILLLSFVLNLYIYKGPLILTVHPAFYQHTSDFEFLRDLVSQVPIDATVSAQNNLASYFLHHKEIWILRDTYTEHDPEYIVIDMREGQNPSGLLGIDNKETLFENLSSDNKYEVFYNVGDQYVFRRNRSFKN</sequence>
<evidence type="ECO:0000256" key="1">
    <source>
        <dbReference type="SAM" id="Phobius"/>
    </source>
</evidence>
<feature type="transmembrane region" description="Helical" evidence="1">
    <location>
        <begin position="159"/>
        <end position="175"/>
    </location>
</feature>
<feature type="transmembrane region" description="Helical" evidence="1">
    <location>
        <begin position="340"/>
        <end position="360"/>
    </location>
</feature>
<keyword evidence="1" id="KW-0812">Transmembrane</keyword>
<evidence type="ECO:0008006" key="4">
    <source>
        <dbReference type="Google" id="ProtNLM"/>
    </source>
</evidence>
<feature type="transmembrane region" description="Helical" evidence="1">
    <location>
        <begin position="105"/>
        <end position="122"/>
    </location>
</feature>
<protein>
    <recommendedName>
        <fullName evidence="4">Glycosyltransferase RgtA/B/C/D-like domain-containing protein</fullName>
    </recommendedName>
</protein>
<dbReference type="AlphaFoldDB" id="A0A2M8EX18"/>
<proteinExistence type="predicted"/>
<evidence type="ECO:0000313" key="2">
    <source>
        <dbReference type="EMBL" id="PJC30412.1"/>
    </source>
</evidence>
<accession>A0A2M8EX18</accession>